<dbReference type="HAMAP" id="MF_01851">
    <property type="entry name" value="UPF0637"/>
    <property type="match status" value="1"/>
</dbReference>
<dbReference type="SUPFAM" id="SSF142913">
    <property type="entry name" value="YktB/PF0168-like"/>
    <property type="match status" value="1"/>
</dbReference>
<dbReference type="PIRSF" id="PIRSF021332">
    <property type="entry name" value="DUF1054"/>
    <property type="match status" value="1"/>
</dbReference>
<proteinExistence type="inferred from homology"/>
<dbReference type="Pfam" id="PF06335">
    <property type="entry name" value="DUF1054"/>
    <property type="match status" value="1"/>
</dbReference>
<dbReference type="InterPro" id="IPR009403">
    <property type="entry name" value="UPF0637"/>
</dbReference>
<reference evidence="2 3" key="1">
    <citation type="submission" date="2017-02" db="EMBL/GenBank/DDBJ databases">
        <title>The complete genomic sequence of a novel cold adapted crude oil-degrading bacterium Planococcus qaidamina Y42.</title>
        <authorList>
            <person name="Yang R."/>
        </authorList>
    </citation>
    <scope>NUCLEOTIDE SEQUENCE [LARGE SCALE GENOMIC DNA]</scope>
    <source>
        <strain evidence="2 3">Y42</strain>
    </source>
</reference>
<evidence type="ECO:0000256" key="1">
    <source>
        <dbReference type="HAMAP-Rule" id="MF_01851"/>
    </source>
</evidence>
<name>A0A1Q2L083_9BACL</name>
<dbReference type="RefSeq" id="WP_077589740.1">
    <property type="nucleotide sequence ID" value="NZ_CP019640.1"/>
</dbReference>
<evidence type="ECO:0000313" key="2">
    <source>
        <dbReference type="EMBL" id="AQQ53841.1"/>
    </source>
</evidence>
<dbReference type="Gene3D" id="3.30.930.20">
    <property type="entry name" value="Protein of unknown function DUF1054"/>
    <property type="match status" value="1"/>
</dbReference>
<comment type="similarity">
    <text evidence="1">Belongs to the UPF0637 family.</text>
</comment>
<dbReference type="OrthoDB" id="9812818at2"/>
<dbReference type="InterPro" id="IPR053707">
    <property type="entry name" value="UPF0637_domain_sf"/>
</dbReference>
<organism evidence="2 3">
    <name type="scientific">Planococcus lenghuensis</name>
    <dbReference type="NCBI Taxonomy" id="2213202"/>
    <lineage>
        <taxon>Bacteria</taxon>
        <taxon>Bacillati</taxon>
        <taxon>Bacillota</taxon>
        <taxon>Bacilli</taxon>
        <taxon>Bacillales</taxon>
        <taxon>Caryophanaceae</taxon>
        <taxon>Planococcus</taxon>
    </lineage>
</organism>
<evidence type="ECO:0000313" key="3">
    <source>
        <dbReference type="Proteomes" id="UP000188184"/>
    </source>
</evidence>
<dbReference type="EMBL" id="CP019640">
    <property type="protein sequence ID" value="AQQ53841.1"/>
    <property type="molecule type" value="Genomic_DNA"/>
</dbReference>
<accession>A0A1Q2L083</accession>
<sequence>MNHFWTDEDFHVFDVPGLDERMDELKRRIRPKFEELGQIYSSYLSEVDGQEFFAHIAKHARRTVNPPQDSWVAFAANKRGYKAHPHFQIGLWGSHIFVILAVIYEAAEKTRMASDLLETREVHELPEDFVLSGDHTKPEAGRMDDMTSEDVTGLLIRLRDVKKGELVIGRHLSRADAVTMSKEEFRAFTENTFDQLLPIYKTLTHGPKISQ</sequence>
<gene>
    <name evidence="2" type="ORF">B0X71_12580</name>
</gene>
<keyword evidence="3" id="KW-1185">Reference proteome</keyword>
<dbReference type="AlphaFoldDB" id="A0A1Q2L083"/>
<dbReference type="KEGG" id="pmar:B0X71_12580"/>
<protein>
    <recommendedName>
        <fullName evidence="1">UPF0637 protein B0X71_12580</fullName>
    </recommendedName>
</protein>
<dbReference type="Proteomes" id="UP000188184">
    <property type="component" value="Chromosome"/>
</dbReference>